<evidence type="ECO:0000313" key="1">
    <source>
        <dbReference type="EMBL" id="KAK3717796.1"/>
    </source>
</evidence>
<dbReference type="Proteomes" id="UP001281147">
    <property type="component" value="Unassembled WGS sequence"/>
</dbReference>
<accession>A0ACC3NJ40</accession>
<protein>
    <submittedName>
        <fullName evidence="1">Uncharacterized protein</fullName>
    </submittedName>
</protein>
<comment type="caution">
    <text evidence="1">The sequence shown here is derived from an EMBL/GenBank/DDBJ whole genome shotgun (WGS) entry which is preliminary data.</text>
</comment>
<organism evidence="1 2">
    <name type="scientific">Vermiconidia calcicola</name>
    <dbReference type="NCBI Taxonomy" id="1690605"/>
    <lineage>
        <taxon>Eukaryota</taxon>
        <taxon>Fungi</taxon>
        <taxon>Dikarya</taxon>
        <taxon>Ascomycota</taxon>
        <taxon>Pezizomycotina</taxon>
        <taxon>Dothideomycetes</taxon>
        <taxon>Dothideomycetidae</taxon>
        <taxon>Mycosphaerellales</taxon>
        <taxon>Extremaceae</taxon>
        <taxon>Vermiconidia</taxon>
    </lineage>
</organism>
<name>A0ACC3NJ40_9PEZI</name>
<reference evidence="1" key="1">
    <citation type="submission" date="2023-07" db="EMBL/GenBank/DDBJ databases">
        <title>Black Yeasts Isolated from many extreme environments.</title>
        <authorList>
            <person name="Coleine C."/>
            <person name="Stajich J.E."/>
            <person name="Selbmann L."/>
        </authorList>
    </citation>
    <scope>NUCLEOTIDE SEQUENCE</scope>
    <source>
        <strain evidence="1">CCFEE 5714</strain>
    </source>
</reference>
<gene>
    <name evidence="1" type="ORF">LTR37_005567</name>
</gene>
<proteinExistence type="predicted"/>
<keyword evidence="2" id="KW-1185">Reference proteome</keyword>
<evidence type="ECO:0000313" key="2">
    <source>
        <dbReference type="Proteomes" id="UP001281147"/>
    </source>
</evidence>
<sequence length="228" mass="25508">MSTDTSFTDDELRKKYHQPFFSDGLCRSHATHRCRPCYDEFVPSGRDHGLLDSSLQGAQTADQYISMKRWMYRNSGDWRVQYNSPPLQPDANGLLAAGARLTESVVNAAMTAGALNVMVPALCALDERVHASTVMYVPRKQYDVCVWIGGAKEAFEIRVPNVRVGELLEDFVRVEPGQQRKGRVMVKPRDEEGFGAEYVLGDLDVTVGELVQEVQGYGKDLWLAFLNG</sequence>
<dbReference type="EMBL" id="JAUTXU010000035">
    <property type="protein sequence ID" value="KAK3717796.1"/>
    <property type="molecule type" value="Genomic_DNA"/>
</dbReference>